<reference evidence="4" key="2">
    <citation type="submission" date="2021-04" db="EMBL/GenBank/DDBJ databases">
        <title>Isolation and characterization of a novel species of the genus Sulfurimonas.</title>
        <authorList>
            <person name="Fukui M."/>
        </authorList>
    </citation>
    <scope>NUCLEOTIDE SEQUENCE</scope>
    <source>
        <strain evidence="4">H1576</strain>
    </source>
</reference>
<keyword evidence="2" id="KW-0812">Transmembrane</keyword>
<sequence length="224" mass="24475">MNDKNELNDIILNKGTTANSNKKIILAVATLGVILIIVVMLMNSLSSSGTSNLPQAVLPPEPTKQLPSTATQEPLFEEVDVVQESSSDADLDMIAKKLKQESLEEDLIAEETQEIVEPVVVKKAVVKKEIAKKSVKHVQPSKAIAKSSSASDKTYYIQVGSFSKYAPNKKFLSSISNLGFNYEYHKVGILNKVLVGPFNTSKEAKDARKVLRSKVEPGAFLVKM</sequence>
<gene>
    <name evidence="4" type="ORF">GJV85_05385</name>
</gene>
<keyword evidence="5" id="KW-1185">Reference proteome</keyword>
<dbReference type="GO" id="GO:0042834">
    <property type="term" value="F:peptidoglycan binding"/>
    <property type="evidence" value="ECO:0007669"/>
    <property type="project" value="InterPro"/>
</dbReference>
<organism evidence="4 5">
    <name type="scientific">Sulfurimonas aquatica</name>
    <dbReference type="NCBI Taxonomy" id="2672570"/>
    <lineage>
        <taxon>Bacteria</taxon>
        <taxon>Pseudomonadati</taxon>
        <taxon>Campylobacterota</taxon>
        <taxon>Epsilonproteobacteria</taxon>
        <taxon>Campylobacterales</taxon>
        <taxon>Sulfurimonadaceae</taxon>
        <taxon>Sulfurimonas</taxon>
    </lineage>
</organism>
<reference evidence="4" key="1">
    <citation type="submission" date="2019-11" db="EMBL/GenBank/DDBJ databases">
        <authorList>
            <person name="Kojima H."/>
        </authorList>
    </citation>
    <scope>NUCLEOTIDE SEQUENCE</scope>
    <source>
        <strain evidence="4">H1576</strain>
    </source>
</reference>
<accession>A0A975AZV8</accession>
<evidence type="ECO:0000313" key="4">
    <source>
        <dbReference type="EMBL" id="QSZ41560.1"/>
    </source>
</evidence>
<dbReference type="Gene3D" id="3.30.70.1070">
    <property type="entry name" value="Sporulation related repeat"/>
    <property type="match status" value="1"/>
</dbReference>
<dbReference type="Proteomes" id="UP000671852">
    <property type="component" value="Chromosome"/>
</dbReference>
<dbReference type="Pfam" id="PF05036">
    <property type="entry name" value="SPOR"/>
    <property type="match status" value="1"/>
</dbReference>
<evidence type="ECO:0000313" key="5">
    <source>
        <dbReference type="Proteomes" id="UP000671852"/>
    </source>
</evidence>
<dbReference type="PROSITE" id="PS51724">
    <property type="entry name" value="SPOR"/>
    <property type="match status" value="1"/>
</dbReference>
<dbReference type="KEGG" id="saqt:GJV85_05385"/>
<dbReference type="EMBL" id="CP046072">
    <property type="protein sequence ID" value="QSZ41560.1"/>
    <property type="molecule type" value="Genomic_DNA"/>
</dbReference>
<feature type="transmembrane region" description="Helical" evidence="2">
    <location>
        <begin position="24"/>
        <end position="45"/>
    </location>
</feature>
<protein>
    <submittedName>
        <fullName evidence="4">SPOR domain-containing protein</fullName>
    </submittedName>
</protein>
<evidence type="ECO:0000259" key="3">
    <source>
        <dbReference type="PROSITE" id="PS51724"/>
    </source>
</evidence>
<dbReference type="RefSeq" id="WP_207562842.1">
    <property type="nucleotide sequence ID" value="NZ_CP046072.1"/>
</dbReference>
<dbReference type="AlphaFoldDB" id="A0A975AZV8"/>
<dbReference type="InterPro" id="IPR007730">
    <property type="entry name" value="SPOR-like_dom"/>
</dbReference>
<feature type="domain" description="SPOR" evidence="3">
    <location>
        <begin position="149"/>
        <end position="224"/>
    </location>
</feature>
<dbReference type="SUPFAM" id="SSF110997">
    <property type="entry name" value="Sporulation related repeat"/>
    <property type="match status" value="1"/>
</dbReference>
<evidence type="ECO:0000256" key="1">
    <source>
        <dbReference type="SAM" id="MobiDB-lite"/>
    </source>
</evidence>
<evidence type="ECO:0000256" key="2">
    <source>
        <dbReference type="SAM" id="Phobius"/>
    </source>
</evidence>
<name>A0A975AZV8_9BACT</name>
<dbReference type="InterPro" id="IPR036680">
    <property type="entry name" value="SPOR-like_sf"/>
</dbReference>
<feature type="region of interest" description="Disordered" evidence="1">
    <location>
        <begin position="50"/>
        <end position="70"/>
    </location>
</feature>
<keyword evidence="2" id="KW-1133">Transmembrane helix</keyword>
<proteinExistence type="predicted"/>
<keyword evidence="2" id="KW-0472">Membrane</keyword>